<keyword evidence="5 8" id="KW-0413">Isomerase</keyword>
<dbReference type="AlphaFoldDB" id="A0A0K6GT01"/>
<dbReference type="FunFam" id="3.40.120.10:FF:000002">
    <property type="entry name" value="Phosphoglucosamine mutase"/>
    <property type="match status" value="1"/>
</dbReference>
<dbReference type="Pfam" id="PF02878">
    <property type="entry name" value="PGM_PMM_I"/>
    <property type="match status" value="1"/>
</dbReference>
<keyword evidence="16" id="KW-1185">Reference proteome</keyword>
<dbReference type="GO" id="GO:0005975">
    <property type="term" value="P:carbohydrate metabolic process"/>
    <property type="evidence" value="ECO:0007669"/>
    <property type="project" value="InterPro"/>
</dbReference>
<evidence type="ECO:0000256" key="5">
    <source>
        <dbReference type="ARBA" id="ARBA00023235"/>
    </source>
</evidence>
<dbReference type="GO" id="GO:0008966">
    <property type="term" value="F:phosphoglucosamine mutase activity"/>
    <property type="evidence" value="ECO:0007669"/>
    <property type="project" value="UniProtKB-UniRule"/>
</dbReference>
<reference evidence="16" key="1">
    <citation type="submission" date="2015-08" db="EMBL/GenBank/DDBJ databases">
        <authorList>
            <person name="Varghese N."/>
        </authorList>
    </citation>
    <scope>NUCLEOTIDE SEQUENCE [LARGE SCALE GENOMIC DNA]</scope>
    <source>
        <strain evidence="16">DSM 17901</strain>
    </source>
</reference>
<evidence type="ECO:0000313" key="15">
    <source>
        <dbReference type="EMBL" id="CUA81663.1"/>
    </source>
</evidence>
<dbReference type="Gene3D" id="3.40.120.10">
    <property type="entry name" value="Alpha-D-Glucose-1,6-Bisphosphate, subunit A, domain 3"/>
    <property type="match status" value="3"/>
</dbReference>
<dbReference type="GO" id="GO:0009252">
    <property type="term" value="P:peptidoglycan biosynthetic process"/>
    <property type="evidence" value="ECO:0007669"/>
    <property type="project" value="TreeGrafter"/>
</dbReference>
<keyword evidence="4 8" id="KW-0460">Magnesium</keyword>
<organism evidence="15 16">
    <name type="scientific">Gulbenkiania indica</name>
    <dbReference type="NCBI Taxonomy" id="375574"/>
    <lineage>
        <taxon>Bacteria</taxon>
        <taxon>Pseudomonadati</taxon>
        <taxon>Pseudomonadota</taxon>
        <taxon>Betaproteobacteria</taxon>
        <taxon>Neisseriales</taxon>
        <taxon>Chromobacteriaceae</taxon>
        <taxon>Gulbenkiania</taxon>
    </lineage>
</organism>
<dbReference type="InterPro" id="IPR036900">
    <property type="entry name" value="A-D-PHexomutase_C_sf"/>
</dbReference>
<evidence type="ECO:0000256" key="9">
    <source>
        <dbReference type="RuleBase" id="RU004326"/>
    </source>
</evidence>
<evidence type="ECO:0000313" key="16">
    <source>
        <dbReference type="Proteomes" id="UP000243535"/>
    </source>
</evidence>
<feature type="domain" description="Alpha-D-phosphohexomutase alpha/beta/alpha" evidence="13">
    <location>
        <begin position="158"/>
        <end position="256"/>
    </location>
</feature>
<dbReference type="EC" id="5.4.2.10" evidence="6 8"/>
<dbReference type="InterPro" id="IPR050060">
    <property type="entry name" value="Phosphoglucosamine_mutase"/>
</dbReference>
<comment type="function">
    <text evidence="8 10">Catalyzes the conversion of glucosamine-6-phosphate to glucosamine-1-phosphate.</text>
</comment>
<dbReference type="GO" id="GO:0005829">
    <property type="term" value="C:cytosol"/>
    <property type="evidence" value="ECO:0007669"/>
    <property type="project" value="TreeGrafter"/>
</dbReference>
<dbReference type="EMBL" id="CYHA01000001">
    <property type="protein sequence ID" value="CUA81663.1"/>
    <property type="molecule type" value="Genomic_DNA"/>
</dbReference>
<comment type="catalytic activity">
    <reaction evidence="8 10">
        <text>alpha-D-glucosamine 1-phosphate = D-glucosamine 6-phosphate</text>
        <dbReference type="Rhea" id="RHEA:23424"/>
        <dbReference type="ChEBI" id="CHEBI:58516"/>
        <dbReference type="ChEBI" id="CHEBI:58725"/>
        <dbReference type="EC" id="5.4.2.10"/>
    </reaction>
</comment>
<dbReference type="Proteomes" id="UP000243535">
    <property type="component" value="Unassembled WGS sequence"/>
</dbReference>
<evidence type="ECO:0000259" key="11">
    <source>
        <dbReference type="Pfam" id="PF00408"/>
    </source>
</evidence>
<feature type="active site" description="Phosphoserine intermediate" evidence="8">
    <location>
        <position position="104"/>
    </location>
</feature>
<dbReference type="PANTHER" id="PTHR42946:SF1">
    <property type="entry name" value="PHOSPHOGLUCOMUTASE (ALPHA-D-GLUCOSE-1,6-BISPHOSPHATE-DEPENDENT)"/>
    <property type="match status" value="1"/>
</dbReference>
<dbReference type="OrthoDB" id="9803322at2"/>
<dbReference type="InterPro" id="IPR016055">
    <property type="entry name" value="A-D-PHexomutase_a/b/a-I/II/III"/>
</dbReference>
<feature type="domain" description="Alpha-D-phosphohexomutase alpha/beta/alpha" evidence="12">
    <location>
        <begin position="3"/>
        <end position="137"/>
    </location>
</feature>
<evidence type="ECO:0000256" key="4">
    <source>
        <dbReference type="ARBA" id="ARBA00022842"/>
    </source>
</evidence>
<dbReference type="InterPro" id="IPR005841">
    <property type="entry name" value="Alpha-D-phosphohexomutase_SF"/>
</dbReference>
<dbReference type="FunFam" id="3.40.120.10:FF:000001">
    <property type="entry name" value="Phosphoglucosamine mutase"/>
    <property type="match status" value="1"/>
</dbReference>
<evidence type="ECO:0000256" key="1">
    <source>
        <dbReference type="ARBA" id="ARBA00010231"/>
    </source>
</evidence>
<keyword evidence="3 8" id="KW-0479">Metal-binding</keyword>
<feature type="modified residue" description="Phosphoserine" evidence="8">
    <location>
        <position position="104"/>
    </location>
</feature>
<evidence type="ECO:0000256" key="10">
    <source>
        <dbReference type="RuleBase" id="RU004327"/>
    </source>
</evidence>
<dbReference type="Pfam" id="PF02879">
    <property type="entry name" value="PGM_PMM_II"/>
    <property type="match status" value="1"/>
</dbReference>
<comment type="PTM">
    <text evidence="8">Activated by phosphorylation.</text>
</comment>
<evidence type="ECO:0000256" key="6">
    <source>
        <dbReference type="ARBA" id="ARBA00066330"/>
    </source>
</evidence>
<dbReference type="Pfam" id="PF02880">
    <property type="entry name" value="PGM_PMM_III"/>
    <property type="match status" value="1"/>
</dbReference>
<dbReference type="NCBIfam" id="TIGR01455">
    <property type="entry name" value="glmM"/>
    <property type="match status" value="1"/>
</dbReference>
<feature type="domain" description="Alpha-D-phosphohexomutase alpha/beta/alpha" evidence="14">
    <location>
        <begin position="260"/>
        <end position="371"/>
    </location>
</feature>
<evidence type="ECO:0000256" key="3">
    <source>
        <dbReference type="ARBA" id="ARBA00022723"/>
    </source>
</evidence>
<feature type="binding site" evidence="8">
    <location>
        <position position="247"/>
    </location>
    <ligand>
        <name>Mg(2+)</name>
        <dbReference type="ChEBI" id="CHEBI:18420"/>
    </ligand>
</feature>
<dbReference type="InterPro" id="IPR016066">
    <property type="entry name" value="A-D-PHexomutase_CS"/>
</dbReference>
<gene>
    <name evidence="8" type="primary">glmM</name>
    <name evidence="15" type="ORF">Ga0061063_0506</name>
</gene>
<dbReference type="STRING" id="375574.GCA_001418035_00305"/>
<dbReference type="GO" id="GO:0004615">
    <property type="term" value="F:phosphomannomutase activity"/>
    <property type="evidence" value="ECO:0007669"/>
    <property type="project" value="TreeGrafter"/>
</dbReference>
<evidence type="ECO:0000256" key="8">
    <source>
        <dbReference type="HAMAP-Rule" id="MF_01554"/>
    </source>
</evidence>
<dbReference type="InterPro" id="IPR005844">
    <property type="entry name" value="A-D-PHexomutase_a/b/a-I"/>
</dbReference>
<dbReference type="InterPro" id="IPR006352">
    <property type="entry name" value="GlmM_bact"/>
</dbReference>
<dbReference type="InterPro" id="IPR005843">
    <property type="entry name" value="A-D-PHexomutase_C"/>
</dbReference>
<feature type="binding site" description="via phosphate group" evidence="8">
    <location>
        <position position="104"/>
    </location>
    <ligand>
        <name>Mg(2+)</name>
        <dbReference type="ChEBI" id="CHEBI:18420"/>
    </ligand>
</feature>
<dbReference type="PROSITE" id="PS00710">
    <property type="entry name" value="PGM_PMM"/>
    <property type="match status" value="1"/>
</dbReference>
<dbReference type="GO" id="GO:0000287">
    <property type="term" value="F:magnesium ion binding"/>
    <property type="evidence" value="ECO:0007669"/>
    <property type="project" value="UniProtKB-UniRule"/>
</dbReference>
<evidence type="ECO:0000256" key="2">
    <source>
        <dbReference type="ARBA" id="ARBA00022553"/>
    </source>
</evidence>
<sequence>MKRKYFGTDGVRGEVGQFPITPDFVLKLGYAAGRVLVDHDKGHRPTVLIGKDTRISGYMLEAALQAGFTAAGVNVLLTGPLPTPGIAYLTRALRLEAGVMISASHNPYHDNGIKFFAEGGRKLDDTLELEIEAMLDEPMQTLSSANLGRARRIEGAADRYIEFCKSTFPNDRDLRGLKLVVDCANGATYHIAPKVFHELGAEVIVIGGDPNGFNINDKVGATHTNAVRAAVLEHEADYGIALDGDGDRLMMVDREGRLYDGDQLVYIIAKARRAQGELKGGVVGTLMTNMGLEAALAAQGVPFGRAKVGDRYVLEMLHANGWQLGGEASGHILCLDKHTTGDGIVSCLQVLEALITLDTDLATAAADWKPYPQKLINVRLSGQDWKSASADMLQQAERALAGHGRVVLRPSGTEPVVRVMVEADEAGLAEQWAEAIAGAIRQAG</sequence>
<evidence type="ECO:0000259" key="12">
    <source>
        <dbReference type="Pfam" id="PF02878"/>
    </source>
</evidence>
<dbReference type="Gene3D" id="3.30.310.50">
    <property type="entry name" value="Alpha-D-phosphohexomutase, C-terminal domain"/>
    <property type="match status" value="1"/>
</dbReference>
<dbReference type="PANTHER" id="PTHR42946">
    <property type="entry name" value="PHOSPHOHEXOSE MUTASE"/>
    <property type="match status" value="1"/>
</dbReference>
<dbReference type="FunFam" id="3.30.310.50:FF:000001">
    <property type="entry name" value="Phosphoglucosamine mutase"/>
    <property type="match status" value="1"/>
</dbReference>
<dbReference type="NCBIfam" id="NF008139">
    <property type="entry name" value="PRK10887.1"/>
    <property type="match status" value="1"/>
</dbReference>
<dbReference type="Pfam" id="PF00408">
    <property type="entry name" value="PGM_PMM_IV"/>
    <property type="match status" value="1"/>
</dbReference>
<name>A0A0K6GT01_9NEIS</name>
<feature type="domain" description="Alpha-D-phosphohexomutase C-terminal" evidence="11">
    <location>
        <begin position="375"/>
        <end position="438"/>
    </location>
</feature>
<comment type="similarity">
    <text evidence="1 8 9">Belongs to the phosphohexose mutase family.</text>
</comment>
<feature type="binding site" evidence="8">
    <location>
        <position position="245"/>
    </location>
    <ligand>
        <name>Mg(2+)</name>
        <dbReference type="ChEBI" id="CHEBI:18420"/>
    </ligand>
</feature>
<dbReference type="SUPFAM" id="SSF55957">
    <property type="entry name" value="Phosphoglucomutase, C-terminal domain"/>
    <property type="match status" value="1"/>
</dbReference>
<dbReference type="RefSeq" id="WP_054284489.1">
    <property type="nucleotide sequence ID" value="NZ_CYHA01000001.1"/>
</dbReference>
<accession>A0A0K6GT01</accession>
<proteinExistence type="inferred from homology"/>
<comment type="cofactor">
    <cofactor evidence="8">
        <name>Mg(2+)</name>
        <dbReference type="ChEBI" id="CHEBI:18420"/>
    </cofactor>
    <text evidence="8">Binds 1 Mg(2+) ion per subunit.</text>
</comment>
<dbReference type="HAMAP" id="MF_01554_B">
    <property type="entry name" value="GlmM_B"/>
    <property type="match status" value="1"/>
</dbReference>
<evidence type="ECO:0000259" key="14">
    <source>
        <dbReference type="Pfam" id="PF02880"/>
    </source>
</evidence>
<dbReference type="GO" id="GO:0006048">
    <property type="term" value="P:UDP-N-acetylglucosamine biosynthetic process"/>
    <property type="evidence" value="ECO:0007669"/>
    <property type="project" value="TreeGrafter"/>
</dbReference>
<keyword evidence="2 8" id="KW-0597">Phosphoprotein</keyword>
<dbReference type="CDD" id="cd05802">
    <property type="entry name" value="GlmM"/>
    <property type="match status" value="1"/>
</dbReference>
<dbReference type="SUPFAM" id="SSF53738">
    <property type="entry name" value="Phosphoglucomutase, first 3 domains"/>
    <property type="match status" value="3"/>
</dbReference>
<feature type="binding site" evidence="8">
    <location>
        <position position="243"/>
    </location>
    <ligand>
        <name>Mg(2+)</name>
        <dbReference type="ChEBI" id="CHEBI:18420"/>
    </ligand>
</feature>
<dbReference type="InterPro" id="IPR005846">
    <property type="entry name" value="A-D-PHexomutase_a/b/a-III"/>
</dbReference>
<dbReference type="InterPro" id="IPR005845">
    <property type="entry name" value="A-D-PHexomutase_a/b/a-II"/>
</dbReference>
<dbReference type="PRINTS" id="PR00509">
    <property type="entry name" value="PGMPMM"/>
</dbReference>
<protein>
    <recommendedName>
        <fullName evidence="7 8">Phosphoglucosamine mutase</fullName>
        <ecNumber evidence="6 8">5.4.2.10</ecNumber>
    </recommendedName>
</protein>
<evidence type="ECO:0000256" key="7">
    <source>
        <dbReference type="ARBA" id="ARBA00068193"/>
    </source>
</evidence>
<evidence type="ECO:0000259" key="13">
    <source>
        <dbReference type="Pfam" id="PF02879"/>
    </source>
</evidence>